<evidence type="ECO:0000256" key="7">
    <source>
        <dbReference type="ARBA" id="ARBA00023236"/>
    </source>
</evidence>
<dbReference type="GO" id="GO:0003887">
    <property type="term" value="F:DNA-directed DNA polymerase activity"/>
    <property type="evidence" value="ECO:0007669"/>
    <property type="project" value="TreeGrafter"/>
</dbReference>
<dbReference type="RefSeq" id="WP_076957700.1">
    <property type="nucleotide sequence ID" value="NZ_MLCO01000105.1"/>
</dbReference>
<gene>
    <name evidence="11" type="ORF">BKE38_12550</name>
</gene>
<proteinExistence type="inferred from homology"/>
<keyword evidence="4" id="KW-0227">DNA damage</keyword>
<evidence type="ECO:0000313" key="12">
    <source>
        <dbReference type="Proteomes" id="UP000188879"/>
    </source>
</evidence>
<dbReference type="InterPro" id="IPR025188">
    <property type="entry name" value="DUF4113"/>
</dbReference>
<sequence length="419" mass="46865">MPSTYGLIDGNSFYCSAERAFAPVLRGAAVVVLSNNDGCAIARTAEAKALGIKMGDPWHLIRERRELRDVRWFSSNYPLYGDMSRRVYQVLAERLPRVEPYSIDEMFLDLDVPGDLRRLCQELREVVRRIAKIPTCVGWGPTKTIAKLANGIAKDHPELDGLCDLTDPLVRAGWYERLGIGGVWGIGRRTEEKLAQLGIRSIADFLALDPRMARDLLTVVGGRVQEELRGVSCLPLQLMAAPRKGLAVTRSFGRPVLTWRDMREAVAAYAARAAEKLRAEGMEACHMQVFLHTNPHDGSTWYSAQRSARIEPTSDTLALIGEAMRLLPPLWRDGFAYAKAGIMLTDLVPARQQARMFQTRDPVRSAKTMAALDAVNERFGRGTLRPLATGITRSWGTRQQKLSQRYTTRIEEIMRATAL</sequence>
<dbReference type="OrthoDB" id="9808813at2"/>
<comment type="similarity">
    <text evidence="1">Belongs to the DNA polymerase type-Y family.</text>
</comment>
<comment type="caution">
    <text evidence="11">The sequence shown here is derived from an EMBL/GenBank/DDBJ whole genome shotgun (WGS) entry which is preliminary data.</text>
</comment>
<dbReference type="InterPro" id="IPR001126">
    <property type="entry name" value="UmuC"/>
</dbReference>
<comment type="function">
    <text evidence="8">Poorly processive, error-prone DNA polymerase involved in untargeted mutagenesis. Copies undamaged DNA at stalled replication forks, which arise in vivo from mismatched or misaligned primer ends. These misaligned primers can be extended by PolIV. Exhibits no 3'-5' exonuclease (proofreading) activity. May be involved in translesional synthesis, in conjunction with the beta clamp from PolIII.</text>
</comment>
<evidence type="ECO:0000256" key="5">
    <source>
        <dbReference type="ARBA" id="ARBA00023199"/>
    </source>
</evidence>
<dbReference type="GO" id="GO:0042276">
    <property type="term" value="P:error-prone translesion synthesis"/>
    <property type="evidence" value="ECO:0007669"/>
    <property type="project" value="TreeGrafter"/>
</dbReference>
<dbReference type="Pfam" id="PF11799">
    <property type="entry name" value="IMS_C"/>
    <property type="match status" value="1"/>
</dbReference>
<evidence type="ECO:0000256" key="2">
    <source>
        <dbReference type="ARBA" id="ARBA00011245"/>
    </source>
</evidence>
<dbReference type="InterPro" id="IPR043128">
    <property type="entry name" value="Rev_trsase/Diguanyl_cyclase"/>
</dbReference>
<dbReference type="PROSITE" id="PS50173">
    <property type="entry name" value="UMUC"/>
    <property type="match status" value="1"/>
</dbReference>
<dbReference type="Gene3D" id="3.30.70.270">
    <property type="match status" value="1"/>
</dbReference>
<keyword evidence="5" id="KW-0741">SOS mutagenesis</keyword>
<protein>
    <recommendedName>
        <fullName evidence="3">DNA-directed DNA polymerase</fullName>
        <ecNumber evidence="3">2.7.7.7</ecNumber>
    </recommendedName>
</protein>
<dbReference type="EC" id="2.7.7.7" evidence="3"/>
<dbReference type="Gene3D" id="1.10.150.20">
    <property type="entry name" value="5' to 3' exonuclease, C-terminal subdomain"/>
    <property type="match status" value="1"/>
</dbReference>
<dbReference type="AlphaFoldDB" id="A0A1V2H1T9"/>
<evidence type="ECO:0000256" key="8">
    <source>
        <dbReference type="ARBA" id="ARBA00025589"/>
    </source>
</evidence>
<dbReference type="Pfam" id="PF00817">
    <property type="entry name" value="IMS"/>
    <property type="match status" value="1"/>
</dbReference>
<accession>A0A1V2H1T9</accession>
<dbReference type="GO" id="GO:0009432">
    <property type="term" value="P:SOS response"/>
    <property type="evidence" value="ECO:0007669"/>
    <property type="project" value="UniProtKB-KW"/>
</dbReference>
<evidence type="ECO:0000256" key="9">
    <source>
        <dbReference type="ARBA" id="ARBA00049244"/>
    </source>
</evidence>
<dbReference type="InterPro" id="IPR017961">
    <property type="entry name" value="DNA_pol_Y-fam_little_finger"/>
</dbReference>
<evidence type="ECO:0000256" key="6">
    <source>
        <dbReference type="ARBA" id="ARBA00023204"/>
    </source>
</evidence>
<evidence type="ECO:0000256" key="4">
    <source>
        <dbReference type="ARBA" id="ARBA00022763"/>
    </source>
</evidence>
<comment type="catalytic activity">
    <reaction evidence="9">
        <text>DNA(n) + a 2'-deoxyribonucleoside 5'-triphosphate = DNA(n+1) + diphosphate</text>
        <dbReference type="Rhea" id="RHEA:22508"/>
        <dbReference type="Rhea" id="RHEA-COMP:17339"/>
        <dbReference type="Rhea" id="RHEA-COMP:17340"/>
        <dbReference type="ChEBI" id="CHEBI:33019"/>
        <dbReference type="ChEBI" id="CHEBI:61560"/>
        <dbReference type="ChEBI" id="CHEBI:173112"/>
        <dbReference type="EC" id="2.7.7.7"/>
    </reaction>
</comment>
<dbReference type="Gene3D" id="3.40.1170.60">
    <property type="match status" value="1"/>
</dbReference>
<organism evidence="11 12">
    <name type="scientific">Teichococcus deserti</name>
    <dbReference type="NCBI Taxonomy" id="1817963"/>
    <lineage>
        <taxon>Bacteria</taxon>
        <taxon>Pseudomonadati</taxon>
        <taxon>Pseudomonadota</taxon>
        <taxon>Alphaproteobacteria</taxon>
        <taxon>Acetobacterales</taxon>
        <taxon>Roseomonadaceae</taxon>
        <taxon>Roseomonas</taxon>
    </lineage>
</organism>
<keyword evidence="7" id="KW-0742">SOS response</keyword>
<evidence type="ECO:0000256" key="1">
    <source>
        <dbReference type="ARBA" id="ARBA00010945"/>
    </source>
</evidence>
<comment type="subunit">
    <text evidence="2">Monomer.</text>
</comment>
<dbReference type="GO" id="GO:0006281">
    <property type="term" value="P:DNA repair"/>
    <property type="evidence" value="ECO:0007669"/>
    <property type="project" value="UniProtKB-KW"/>
</dbReference>
<dbReference type="GO" id="GO:0003684">
    <property type="term" value="F:damaged DNA binding"/>
    <property type="evidence" value="ECO:0007669"/>
    <property type="project" value="InterPro"/>
</dbReference>
<feature type="domain" description="UmuC" evidence="10">
    <location>
        <begin position="5"/>
        <end position="187"/>
    </location>
</feature>
<evidence type="ECO:0000259" key="10">
    <source>
        <dbReference type="PROSITE" id="PS50173"/>
    </source>
</evidence>
<dbReference type="EMBL" id="MLCO01000105">
    <property type="protein sequence ID" value="ONG53285.1"/>
    <property type="molecule type" value="Genomic_DNA"/>
</dbReference>
<dbReference type="PANTHER" id="PTHR11076:SF34">
    <property type="entry name" value="PROTEIN UMUC"/>
    <property type="match status" value="1"/>
</dbReference>
<reference evidence="11 12" key="1">
    <citation type="submission" date="2016-10" db="EMBL/GenBank/DDBJ databases">
        <title>Draft Genome sequence of Roseomonas sp. strain M3.</title>
        <authorList>
            <person name="Subhash Y."/>
            <person name="Lee S."/>
        </authorList>
    </citation>
    <scope>NUCLEOTIDE SEQUENCE [LARGE SCALE GENOMIC DNA]</scope>
    <source>
        <strain evidence="11 12">M3</strain>
    </source>
</reference>
<dbReference type="GO" id="GO:0005829">
    <property type="term" value="C:cytosol"/>
    <property type="evidence" value="ECO:0007669"/>
    <property type="project" value="TreeGrafter"/>
</dbReference>
<dbReference type="InterPro" id="IPR050116">
    <property type="entry name" value="DNA_polymerase-Y"/>
</dbReference>
<dbReference type="CDD" id="cd01700">
    <property type="entry name" value="PolY_Pol_V_umuC"/>
    <property type="match status" value="1"/>
</dbReference>
<dbReference type="SUPFAM" id="SSF56672">
    <property type="entry name" value="DNA/RNA polymerases"/>
    <property type="match status" value="1"/>
</dbReference>
<keyword evidence="12" id="KW-1185">Reference proteome</keyword>
<dbReference type="Proteomes" id="UP000188879">
    <property type="component" value="Unassembled WGS sequence"/>
</dbReference>
<keyword evidence="6" id="KW-0234">DNA repair</keyword>
<dbReference type="PANTHER" id="PTHR11076">
    <property type="entry name" value="DNA REPAIR POLYMERASE UMUC / TRANSFERASE FAMILY MEMBER"/>
    <property type="match status" value="1"/>
</dbReference>
<evidence type="ECO:0000313" key="11">
    <source>
        <dbReference type="EMBL" id="ONG53285.1"/>
    </source>
</evidence>
<dbReference type="Pfam" id="PF13438">
    <property type="entry name" value="DUF4113"/>
    <property type="match status" value="1"/>
</dbReference>
<name>A0A1V2H1T9_9PROT</name>
<dbReference type="InterPro" id="IPR043502">
    <property type="entry name" value="DNA/RNA_pol_sf"/>
</dbReference>
<evidence type="ECO:0000256" key="3">
    <source>
        <dbReference type="ARBA" id="ARBA00012417"/>
    </source>
</evidence>